<gene>
    <name evidence="1" type="ORF">F4162_02585</name>
</gene>
<sequence>MRGTACCCICGLRGGRWTCRGGRDDVAAVVAFWESRKPSAMRTQKLAYWTEIRDALTTGQVSDPLLARVTASWEGHGSVAACTRPGRRFTGR</sequence>
<name>A0A6B1F4H4_9SYNE</name>
<comment type="caution">
    <text evidence="1">The sequence shown here is derived from an EMBL/GenBank/DDBJ whole genome shotgun (WGS) entry which is preliminary data.</text>
</comment>
<proteinExistence type="predicted"/>
<dbReference type="EMBL" id="VYDO01000092">
    <property type="protein sequence ID" value="MYG37901.1"/>
    <property type="molecule type" value="Genomic_DNA"/>
</dbReference>
<reference evidence="1" key="1">
    <citation type="submission" date="2019-09" db="EMBL/GenBank/DDBJ databases">
        <title>Characterisation of the sponge microbiome using genome-centric metagenomics.</title>
        <authorList>
            <person name="Engelberts J.P."/>
            <person name="Robbins S.J."/>
            <person name="De Goeij J.M."/>
            <person name="Aranda M."/>
            <person name="Bell S.C."/>
            <person name="Webster N.S."/>
        </authorList>
    </citation>
    <scope>NUCLEOTIDE SEQUENCE</scope>
    <source>
        <strain evidence="1">SB0676_bin_10</strain>
    </source>
</reference>
<dbReference type="AlphaFoldDB" id="A0A6B1F4H4"/>
<evidence type="ECO:0000313" key="1">
    <source>
        <dbReference type="EMBL" id="MYG37901.1"/>
    </source>
</evidence>
<organism evidence="1">
    <name type="scientific">Synechococcus sp. SB0676_bin_10</name>
    <dbReference type="NCBI Taxonomy" id="2604869"/>
    <lineage>
        <taxon>Bacteria</taxon>
        <taxon>Bacillati</taxon>
        <taxon>Cyanobacteriota</taxon>
        <taxon>Cyanophyceae</taxon>
        <taxon>Synechococcales</taxon>
        <taxon>Synechococcaceae</taxon>
        <taxon>Synechococcus</taxon>
    </lineage>
</organism>
<accession>A0A6B1F4H4</accession>
<protein>
    <submittedName>
        <fullName evidence="1">Uncharacterized protein</fullName>
    </submittedName>
</protein>